<dbReference type="InterPro" id="IPR046347">
    <property type="entry name" value="bZIP_sf"/>
</dbReference>
<dbReference type="SUPFAM" id="SSF57959">
    <property type="entry name" value="Leucine zipper domain"/>
    <property type="match status" value="1"/>
</dbReference>
<evidence type="ECO:0000313" key="10">
    <source>
        <dbReference type="EMBL" id="CAF0709109.1"/>
    </source>
</evidence>
<dbReference type="InterPro" id="IPR036322">
    <property type="entry name" value="WD40_repeat_dom_sf"/>
</dbReference>
<dbReference type="SMART" id="SM00320">
    <property type="entry name" value="WD40"/>
    <property type="match status" value="2"/>
</dbReference>
<protein>
    <recommendedName>
        <fullName evidence="9">BZIP domain-containing protein</fullName>
    </recommendedName>
</protein>
<keyword evidence="2" id="KW-0698">rRNA processing</keyword>
<dbReference type="OrthoDB" id="10251154at2759"/>
<sequence length="850" mass="98165">MSNKNNRFYKQKPVKSQIKVNKRDLNNILNEVAFEQSGFLEKEDENEVINQREIVENVDLFSAQKYFELNLDKFGPYRLNYTRNGRHLLIGGALGHVAAFDWQTKKLHCEINVMEKINDVKWLHIETMYAVAQRQWTYVYDNQGIELHCLKVLDRVTRLEFLPYHFLLSSINECGYLSYVDVSMGKKVAGFSTAHGRCDVMAQNPANAIVHLGHHSGVVTLWSPNVKEPLVKMLCHKAAVKSIAINQTGNYMVTSSLDHLLNIWDLRTYKQLKSIKLNAGASSLAFSQKNLIAAGLRNEVVIFKDDVLKFDEETIDQEEQYIEDMNKNDVYLSHRLNNAQIQNVQFCPFEDVLGVGNAYGISSLLVPGSAEANFDAMEANPYESKNQRKQWEVKALLEKIQPELISLDPFKLKQVDRKTLEEKMVERNKKLFLKPKKIDFEPRLKMKGKSKTGRKEARKKAVKAANLKEFVKEVKEYERLEQEQVKEKQEQKQDKKAYNKQNFFSVKMNTYLSDYMELPKHALELLENMSFPEPPLPEPVKTTEINSQCDLLINDKSSPDSTCLENFFFLNNKKIQSTENLFPNLLEESIQTLNDSDSQAKGSQESTHGQENDAAPNRINYEEFTEKMNLKFVETENKIQLSNEQIPKIPDKEFFVAINNNKESKTETKKNDQSKKKIHIENSAVLSDPKIHTTLNTIETLSEAIPTSSRRSKRANETLNSQEEAIPTSSRKSKRANETLNSQEEAIPTSSRKSKRANETLNSQEEAIPTSSRKSKRFRQGSQERKDRNNEAGRKYRKKLNQRDLEIDNKIKSLEEEHNIMEMKVQQIQIEFGELRKLILKLNKSHFCFS</sequence>
<dbReference type="InterPro" id="IPR012952">
    <property type="entry name" value="BING4_C_dom"/>
</dbReference>
<dbReference type="Pfam" id="PF08149">
    <property type="entry name" value="BING4CT"/>
    <property type="match status" value="1"/>
</dbReference>
<organism evidence="10 11">
    <name type="scientific">Brachionus calyciflorus</name>
    <dbReference type="NCBI Taxonomy" id="104777"/>
    <lineage>
        <taxon>Eukaryota</taxon>
        <taxon>Metazoa</taxon>
        <taxon>Spiralia</taxon>
        <taxon>Gnathifera</taxon>
        <taxon>Rotifera</taxon>
        <taxon>Eurotatoria</taxon>
        <taxon>Monogononta</taxon>
        <taxon>Pseudotrocha</taxon>
        <taxon>Ploima</taxon>
        <taxon>Brachionidae</taxon>
        <taxon>Brachionus</taxon>
    </lineage>
</organism>
<evidence type="ECO:0000256" key="4">
    <source>
        <dbReference type="ARBA" id="ARBA00022737"/>
    </source>
</evidence>
<dbReference type="PANTHER" id="PTHR14085">
    <property type="entry name" value="WD-REPEAT PROTEIN BING4"/>
    <property type="match status" value="1"/>
</dbReference>
<dbReference type="EMBL" id="CAJNOC010000040">
    <property type="protein sequence ID" value="CAF0709109.1"/>
    <property type="molecule type" value="Genomic_DNA"/>
</dbReference>
<dbReference type="GO" id="GO:0030686">
    <property type="term" value="C:90S preribosome"/>
    <property type="evidence" value="ECO:0007669"/>
    <property type="project" value="TreeGrafter"/>
</dbReference>
<name>A0A813M7V4_9BILA</name>
<dbReference type="PROSITE" id="PS00678">
    <property type="entry name" value="WD_REPEATS_1"/>
    <property type="match status" value="1"/>
</dbReference>
<dbReference type="PROSITE" id="PS50294">
    <property type="entry name" value="WD_REPEATS_REGION"/>
    <property type="match status" value="1"/>
</dbReference>
<evidence type="ECO:0000256" key="5">
    <source>
        <dbReference type="ARBA" id="ARBA00023242"/>
    </source>
</evidence>
<reference evidence="10" key="1">
    <citation type="submission" date="2021-02" db="EMBL/GenBank/DDBJ databases">
        <authorList>
            <person name="Nowell W R."/>
        </authorList>
    </citation>
    <scope>NUCLEOTIDE SEQUENCE</scope>
    <source>
        <strain evidence="10">Ploen Becks lab</strain>
    </source>
</reference>
<evidence type="ECO:0000256" key="2">
    <source>
        <dbReference type="ARBA" id="ARBA00022552"/>
    </source>
</evidence>
<dbReference type="GO" id="GO:0000462">
    <property type="term" value="P:maturation of SSU-rRNA from tricistronic rRNA transcript (SSU-rRNA, 5.8S rRNA, LSU-rRNA)"/>
    <property type="evidence" value="ECO:0007669"/>
    <property type="project" value="TreeGrafter"/>
</dbReference>
<dbReference type="Gene3D" id="1.20.5.170">
    <property type="match status" value="1"/>
</dbReference>
<dbReference type="InterPro" id="IPR004827">
    <property type="entry name" value="bZIP"/>
</dbReference>
<accession>A0A813M7V4</accession>
<dbReference type="InterPro" id="IPR019775">
    <property type="entry name" value="WD40_repeat_CS"/>
</dbReference>
<dbReference type="GO" id="GO:0032040">
    <property type="term" value="C:small-subunit processome"/>
    <property type="evidence" value="ECO:0007669"/>
    <property type="project" value="TreeGrafter"/>
</dbReference>
<feature type="repeat" description="WD" evidence="6">
    <location>
        <begin position="233"/>
        <end position="274"/>
    </location>
</feature>
<keyword evidence="3 6" id="KW-0853">WD repeat</keyword>
<feature type="compositionally biased region" description="Polar residues" evidence="8">
    <location>
        <begin position="717"/>
        <end position="730"/>
    </location>
</feature>
<feature type="compositionally biased region" description="Polar residues" evidence="8">
    <location>
        <begin position="738"/>
        <end position="751"/>
    </location>
</feature>
<feature type="compositionally biased region" description="Polar residues" evidence="8">
    <location>
        <begin position="594"/>
        <end position="609"/>
    </location>
</feature>
<dbReference type="Proteomes" id="UP000663879">
    <property type="component" value="Unassembled WGS sequence"/>
</dbReference>
<dbReference type="SMART" id="SM01033">
    <property type="entry name" value="BING4CT"/>
    <property type="match status" value="1"/>
</dbReference>
<evidence type="ECO:0000256" key="7">
    <source>
        <dbReference type="SAM" id="Coils"/>
    </source>
</evidence>
<dbReference type="AlphaFoldDB" id="A0A813M7V4"/>
<feature type="region of interest" description="Disordered" evidence="8">
    <location>
        <begin position="594"/>
        <end position="618"/>
    </location>
</feature>
<keyword evidence="11" id="KW-1185">Reference proteome</keyword>
<feature type="region of interest" description="Disordered" evidence="8">
    <location>
        <begin position="702"/>
        <end position="801"/>
    </location>
</feature>
<keyword evidence="7" id="KW-0175">Coiled coil</keyword>
<dbReference type="GO" id="GO:0003700">
    <property type="term" value="F:DNA-binding transcription factor activity"/>
    <property type="evidence" value="ECO:0007669"/>
    <property type="project" value="InterPro"/>
</dbReference>
<gene>
    <name evidence="10" type="ORF">OXX778_LOCUS741</name>
</gene>
<evidence type="ECO:0000256" key="6">
    <source>
        <dbReference type="PROSITE-ProRule" id="PRU00221"/>
    </source>
</evidence>
<keyword evidence="5" id="KW-0539">Nucleus</keyword>
<feature type="domain" description="BZIP" evidence="9">
    <location>
        <begin position="783"/>
        <end position="842"/>
    </location>
</feature>
<feature type="compositionally biased region" description="Polar residues" evidence="8">
    <location>
        <begin position="759"/>
        <end position="772"/>
    </location>
</feature>
<dbReference type="FunFam" id="2.130.10.10:FF:000378">
    <property type="entry name" value="U3 small nucleolar RNA-associated protein 7"/>
    <property type="match status" value="1"/>
</dbReference>
<comment type="subcellular location">
    <subcellularLocation>
        <location evidence="1">Nucleus</location>
        <location evidence="1">Nucleolus</location>
    </subcellularLocation>
</comment>
<evidence type="ECO:0000313" key="11">
    <source>
        <dbReference type="Proteomes" id="UP000663879"/>
    </source>
</evidence>
<dbReference type="Pfam" id="PF07716">
    <property type="entry name" value="bZIP_2"/>
    <property type="match status" value="1"/>
</dbReference>
<feature type="compositionally biased region" description="Basic and acidic residues" evidence="8">
    <location>
        <begin position="782"/>
        <end position="794"/>
    </location>
</feature>
<dbReference type="PROSITE" id="PS50082">
    <property type="entry name" value="WD_REPEATS_2"/>
    <property type="match status" value="1"/>
</dbReference>
<evidence type="ECO:0000256" key="8">
    <source>
        <dbReference type="SAM" id="MobiDB-lite"/>
    </source>
</evidence>
<dbReference type="InterPro" id="IPR015943">
    <property type="entry name" value="WD40/YVTN_repeat-like_dom_sf"/>
</dbReference>
<dbReference type="PROSITE" id="PS50217">
    <property type="entry name" value="BZIP"/>
    <property type="match status" value="1"/>
</dbReference>
<evidence type="ECO:0000259" key="9">
    <source>
        <dbReference type="PROSITE" id="PS50217"/>
    </source>
</evidence>
<proteinExistence type="predicted"/>
<keyword evidence="4" id="KW-0677">Repeat</keyword>
<dbReference type="InterPro" id="IPR040315">
    <property type="entry name" value="WDR46/Utp7"/>
</dbReference>
<dbReference type="SUPFAM" id="SSF50978">
    <property type="entry name" value="WD40 repeat-like"/>
    <property type="match status" value="1"/>
</dbReference>
<comment type="caution">
    <text evidence="10">The sequence shown here is derived from an EMBL/GenBank/DDBJ whole genome shotgun (WGS) entry which is preliminary data.</text>
</comment>
<evidence type="ECO:0000256" key="3">
    <source>
        <dbReference type="ARBA" id="ARBA00022574"/>
    </source>
</evidence>
<evidence type="ECO:0000256" key="1">
    <source>
        <dbReference type="ARBA" id="ARBA00004604"/>
    </source>
</evidence>
<feature type="coiled-coil region" evidence="7">
    <location>
        <begin position="467"/>
        <end position="501"/>
    </location>
</feature>
<dbReference type="PANTHER" id="PTHR14085:SF3">
    <property type="entry name" value="WD REPEAT-CONTAINING PROTEIN 46"/>
    <property type="match status" value="1"/>
</dbReference>
<dbReference type="Gene3D" id="2.130.10.10">
    <property type="entry name" value="YVTN repeat-like/Quinoprotein amine dehydrogenase"/>
    <property type="match status" value="1"/>
</dbReference>
<dbReference type="InterPro" id="IPR001680">
    <property type="entry name" value="WD40_rpt"/>
</dbReference>